<feature type="compositionally biased region" description="Basic residues" evidence="1">
    <location>
        <begin position="1"/>
        <end position="11"/>
    </location>
</feature>
<name>A0A8J2JI63_9HEXA</name>
<evidence type="ECO:0000313" key="3">
    <source>
        <dbReference type="Proteomes" id="UP000708208"/>
    </source>
</evidence>
<protein>
    <submittedName>
        <fullName evidence="2">Uncharacterized protein</fullName>
    </submittedName>
</protein>
<dbReference type="EMBL" id="CAJVCH010004824">
    <property type="protein sequence ID" value="CAG7655018.1"/>
    <property type="molecule type" value="Genomic_DNA"/>
</dbReference>
<sequence>MEHHLMVKKCQAKSENINDPGVTLQSEESGSE</sequence>
<dbReference type="AlphaFoldDB" id="A0A8J2JI63"/>
<accession>A0A8J2JI63</accession>
<dbReference type="Proteomes" id="UP000708208">
    <property type="component" value="Unassembled WGS sequence"/>
</dbReference>
<feature type="region of interest" description="Disordered" evidence="1">
    <location>
        <begin position="1"/>
        <end position="32"/>
    </location>
</feature>
<reference evidence="2" key="1">
    <citation type="submission" date="2021-06" db="EMBL/GenBank/DDBJ databases">
        <authorList>
            <person name="Hodson N. C."/>
            <person name="Mongue J. A."/>
            <person name="Jaron S. K."/>
        </authorList>
    </citation>
    <scope>NUCLEOTIDE SEQUENCE</scope>
</reference>
<evidence type="ECO:0000256" key="1">
    <source>
        <dbReference type="SAM" id="MobiDB-lite"/>
    </source>
</evidence>
<feature type="compositionally biased region" description="Polar residues" evidence="1">
    <location>
        <begin position="13"/>
        <end position="32"/>
    </location>
</feature>
<evidence type="ECO:0000313" key="2">
    <source>
        <dbReference type="EMBL" id="CAG7655018.1"/>
    </source>
</evidence>
<comment type="caution">
    <text evidence="2">The sequence shown here is derived from an EMBL/GenBank/DDBJ whole genome shotgun (WGS) entry which is preliminary data.</text>
</comment>
<feature type="non-terminal residue" evidence="2">
    <location>
        <position position="1"/>
    </location>
</feature>
<proteinExistence type="predicted"/>
<keyword evidence="3" id="KW-1185">Reference proteome</keyword>
<gene>
    <name evidence="2" type="ORF">AFUS01_LOCUS902</name>
</gene>
<organism evidence="2 3">
    <name type="scientific">Allacma fusca</name>
    <dbReference type="NCBI Taxonomy" id="39272"/>
    <lineage>
        <taxon>Eukaryota</taxon>
        <taxon>Metazoa</taxon>
        <taxon>Ecdysozoa</taxon>
        <taxon>Arthropoda</taxon>
        <taxon>Hexapoda</taxon>
        <taxon>Collembola</taxon>
        <taxon>Symphypleona</taxon>
        <taxon>Sminthuridae</taxon>
        <taxon>Allacma</taxon>
    </lineage>
</organism>